<proteinExistence type="predicted"/>
<dbReference type="PROSITE" id="PS50885">
    <property type="entry name" value="HAMP"/>
    <property type="match status" value="1"/>
</dbReference>
<dbReference type="NCBIfam" id="TIGR00229">
    <property type="entry name" value="sensory_box"/>
    <property type="match status" value="1"/>
</dbReference>
<dbReference type="CDD" id="cd06225">
    <property type="entry name" value="HAMP"/>
    <property type="match status" value="1"/>
</dbReference>
<dbReference type="Pfam" id="PF08448">
    <property type="entry name" value="PAS_4"/>
    <property type="match status" value="1"/>
</dbReference>
<feature type="domain" description="HAMP" evidence="3">
    <location>
        <begin position="331"/>
        <end position="383"/>
    </location>
</feature>
<dbReference type="SMART" id="SM00267">
    <property type="entry name" value="GGDEF"/>
    <property type="match status" value="1"/>
</dbReference>
<dbReference type="GO" id="GO:0016020">
    <property type="term" value="C:membrane"/>
    <property type="evidence" value="ECO:0007669"/>
    <property type="project" value="InterPro"/>
</dbReference>
<protein>
    <submittedName>
        <fullName evidence="5">Cyclic di-GMP phosphodiesterase Gmr</fullName>
        <ecNumber evidence="5">3.1.4.52</ecNumber>
    </submittedName>
</protein>
<keyword evidence="5" id="KW-0378">Hydrolase</keyword>
<dbReference type="GO" id="GO:0071111">
    <property type="term" value="F:cyclic-guanylate-specific phosphodiesterase activity"/>
    <property type="evidence" value="ECO:0007669"/>
    <property type="project" value="UniProtKB-EC"/>
</dbReference>
<dbReference type="SUPFAM" id="SSF55785">
    <property type="entry name" value="PYP-like sensor domain (PAS domain)"/>
    <property type="match status" value="1"/>
</dbReference>
<dbReference type="GO" id="GO:0007165">
    <property type="term" value="P:signal transduction"/>
    <property type="evidence" value="ECO:0007669"/>
    <property type="project" value="InterPro"/>
</dbReference>
<dbReference type="Gene3D" id="3.30.450.20">
    <property type="entry name" value="PAS domain"/>
    <property type="match status" value="1"/>
</dbReference>
<keyword evidence="6" id="KW-1185">Reference proteome</keyword>
<evidence type="ECO:0000313" key="6">
    <source>
        <dbReference type="Proteomes" id="UP000196005"/>
    </source>
</evidence>
<dbReference type="InterPro" id="IPR003660">
    <property type="entry name" value="HAMP_dom"/>
</dbReference>
<dbReference type="Gene3D" id="3.30.70.270">
    <property type="match status" value="1"/>
</dbReference>
<dbReference type="Pfam" id="PF00990">
    <property type="entry name" value="GGDEF"/>
    <property type="match status" value="1"/>
</dbReference>
<dbReference type="OrthoDB" id="5333838at2"/>
<evidence type="ECO:0000259" key="3">
    <source>
        <dbReference type="PROSITE" id="PS50885"/>
    </source>
</evidence>
<keyword evidence="1" id="KW-0812">Transmembrane</keyword>
<keyword evidence="1" id="KW-1133">Transmembrane helix</keyword>
<dbReference type="RefSeq" id="WP_087439419.1">
    <property type="nucleotide sequence ID" value="NZ_CP021416.1"/>
</dbReference>
<dbReference type="PROSITE" id="PS50887">
    <property type="entry name" value="GGDEF"/>
    <property type="match status" value="1"/>
</dbReference>
<dbReference type="InterPro" id="IPR013656">
    <property type="entry name" value="PAS_4"/>
</dbReference>
<evidence type="ECO:0000256" key="1">
    <source>
        <dbReference type="SAM" id="Phobius"/>
    </source>
</evidence>
<dbReference type="Pfam" id="PF00672">
    <property type="entry name" value="HAMP"/>
    <property type="match status" value="1"/>
</dbReference>
<evidence type="ECO:0000259" key="4">
    <source>
        <dbReference type="PROSITE" id="PS50887"/>
    </source>
</evidence>
<dbReference type="InterPro" id="IPR029787">
    <property type="entry name" value="Nucleotide_cyclase"/>
</dbReference>
<dbReference type="InterPro" id="IPR035965">
    <property type="entry name" value="PAS-like_dom_sf"/>
</dbReference>
<feature type="transmembrane region" description="Helical" evidence="1">
    <location>
        <begin position="7"/>
        <end position="26"/>
    </location>
</feature>
<dbReference type="AlphaFoldDB" id="A0A1Y0HQY5"/>
<dbReference type="PANTHER" id="PTHR46663">
    <property type="entry name" value="DIGUANYLATE CYCLASE DGCT-RELATED"/>
    <property type="match status" value="1"/>
</dbReference>
<reference evidence="6" key="1">
    <citation type="submission" date="2017-05" db="EMBL/GenBank/DDBJ databases">
        <title>Dechlorination kinetics govern the competition between two new strains of the genus Sulfurospirillum.</title>
        <authorList>
            <person name="Buttet G.F."/>
            <person name="Murray A.M."/>
            <person name="Goris T."/>
            <person name="Burion M."/>
            <person name="Lin B."/>
            <person name="Rolle M."/>
            <person name="Maillard J."/>
        </authorList>
    </citation>
    <scope>NUCLEOTIDE SEQUENCE [LARGE SCALE GENOMIC DNA]</scope>
    <source>
        <strain evidence="6">SL2-1</strain>
    </source>
</reference>
<dbReference type="InterPro" id="IPR000700">
    <property type="entry name" value="PAS-assoc_C"/>
</dbReference>
<dbReference type="NCBIfam" id="TIGR00254">
    <property type="entry name" value="GGDEF"/>
    <property type="match status" value="1"/>
</dbReference>
<evidence type="ECO:0000259" key="2">
    <source>
        <dbReference type="PROSITE" id="PS50113"/>
    </source>
</evidence>
<dbReference type="Gene3D" id="6.10.340.10">
    <property type="match status" value="1"/>
</dbReference>
<dbReference type="CDD" id="cd01949">
    <property type="entry name" value="GGDEF"/>
    <property type="match status" value="1"/>
</dbReference>
<dbReference type="EMBL" id="CP021416">
    <property type="protein sequence ID" value="ARU49725.1"/>
    <property type="molecule type" value="Genomic_DNA"/>
</dbReference>
<keyword evidence="1" id="KW-0472">Membrane</keyword>
<dbReference type="PANTHER" id="PTHR46663:SF3">
    <property type="entry name" value="SLL0267 PROTEIN"/>
    <property type="match status" value="1"/>
</dbReference>
<sequence length="700" mass="80859">MRIKGKLFIFMLALFLFFSLCVWFYTEILFDKVNEKWAERFIKKQIIFDKNRTLLPLLQEHKIIQEMANEPAILAMALDDTNESKRKNGLAILESYRQKFQSKSYFAAFINSENYYFNDAKNSYAGKELQYKLSPSSSNDAWFYNVIADNQAYRINVDTDEVLNHTYIWLNHDLTINNKVVGIVGTGLDFTRFVRESVGLEQEGIQNFFINRYLDIQLERDTKLSDYMSHTTTKGTHKKIDALFVRQQDRAAIHEAIRYLSTHPDEIRTIWVEYDGVKKLLGLTYLQEIDWFSLTLIDAKELDAVKDFSIFPFLSALFLIALIAVGSQLRTLILNPLNQLKTNMQAIEHGHYEIDLRPVGSAEIKDLSQQFSTMIEYVRSNNRELEEKIQERTLGLMQSEAKLNTILESLEAFIYIKDTQYCYIYANRKHCDLIEVVGKTDEDFFDEPTVQALRKADKEVIEYGRKVTIEEHITSKHTGKAITCLSTKIPLLREDGSVYALCGISTDITERKKTEELIRSLAYHDSLTQLPNRRLFHERFTMMLSHAKRIKQYGALLVLDLDNFKPLNDAFGHKAGDVLLVDVAKRLKACVREVDVVARFGGDEFLIAVENLSLEEYIAQEEAIKIASSILLHVSAPYVIALREEADETVIHHQCTASIGITLFSDKKQHQETIFSEADKAMYQAKQKGRNCIEFYKENI</sequence>
<evidence type="ECO:0000313" key="5">
    <source>
        <dbReference type="EMBL" id="ARU49725.1"/>
    </source>
</evidence>
<dbReference type="SUPFAM" id="SSF55073">
    <property type="entry name" value="Nucleotide cyclase"/>
    <property type="match status" value="1"/>
</dbReference>
<dbReference type="Proteomes" id="UP000196005">
    <property type="component" value="Chromosome"/>
</dbReference>
<feature type="domain" description="GGDEF" evidence="4">
    <location>
        <begin position="552"/>
        <end position="698"/>
    </location>
</feature>
<dbReference type="InterPro" id="IPR052163">
    <property type="entry name" value="DGC-Regulatory_Protein"/>
</dbReference>
<dbReference type="KEGG" id="suls:Sdiek1_2576"/>
<dbReference type="InterPro" id="IPR000160">
    <property type="entry name" value="GGDEF_dom"/>
</dbReference>
<dbReference type="FunFam" id="3.30.70.270:FF:000001">
    <property type="entry name" value="Diguanylate cyclase domain protein"/>
    <property type="match status" value="1"/>
</dbReference>
<name>A0A1Y0HQY5_9BACT</name>
<dbReference type="EC" id="3.1.4.52" evidence="5"/>
<feature type="domain" description="PAC" evidence="2">
    <location>
        <begin position="467"/>
        <end position="520"/>
    </location>
</feature>
<dbReference type="InterPro" id="IPR000014">
    <property type="entry name" value="PAS"/>
</dbReference>
<dbReference type="InterPro" id="IPR043128">
    <property type="entry name" value="Rev_trsase/Diguanyl_cyclase"/>
</dbReference>
<organism evidence="5 6">
    <name type="scientific">Sulfurospirillum diekertiae</name>
    <dbReference type="NCBI Taxonomy" id="1854492"/>
    <lineage>
        <taxon>Bacteria</taxon>
        <taxon>Pseudomonadati</taxon>
        <taxon>Campylobacterota</taxon>
        <taxon>Epsilonproteobacteria</taxon>
        <taxon>Campylobacterales</taxon>
        <taxon>Sulfurospirillaceae</taxon>
        <taxon>Sulfurospirillum</taxon>
    </lineage>
</organism>
<accession>A0A1Y0HQY5</accession>
<dbReference type="PROSITE" id="PS50113">
    <property type="entry name" value="PAC"/>
    <property type="match status" value="1"/>
</dbReference>
<gene>
    <name evidence="5" type="ORF">Sdiek1_2576</name>
</gene>